<organism evidence="3 4">
    <name type="scientific">Artemisia annua</name>
    <name type="common">Sweet wormwood</name>
    <dbReference type="NCBI Taxonomy" id="35608"/>
    <lineage>
        <taxon>Eukaryota</taxon>
        <taxon>Viridiplantae</taxon>
        <taxon>Streptophyta</taxon>
        <taxon>Embryophyta</taxon>
        <taxon>Tracheophyta</taxon>
        <taxon>Spermatophyta</taxon>
        <taxon>Magnoliopsida</taxon>
        <taxon>eudicotyledons</taxon>
        <taxon>Gunneridae</taxon>
        <taxon>Pentapetalae</taxon>
        <taxon>asterids</taxon>
        <taxon>campanulids</taxon>
        <taxon>Asterales</taxon>
        <taxon>Asteraceae</taxon>
        <taxon>Asteroideae</taxon>
        <taxon>Anthemideae</taxon>
        <taxon>Artemisiinae</taxon>
        <taxon>Artemisia</taxon>
    </lineage>
</organism>
<feature type="region of interest" description="Disordered" evidence="1">
    <location>
        <begin position="641"/>
        <end position="664"/>
    </location>
</feature>
<comment type="caution">
    <text evidence="3">The sequence shown here is derived from an EMBL/GenBank/DDBJ whole genome shotgun (WGS) entry which is preliminary data.</text>
</comment>
<dbReference type="Pfam" id="PF10551">
    <property type="entry name" value="MULE"/>
    <property type="match status" value="1"/>
</dbReference>
<dbReference type="PANTHER" id="PTHR31973">
    <property type="entry name" value="POLYPROTEIN, PUTATIVE-RELATED"/>
    <property type="match status" value="1"/>
</dbReference>
<dbReference type="AlphaFoldDB" id="A0A2U1MPY7"/>
<dbReference type="PANTHER" id="PTHR31973:SF187">
    <property type="entry name" value="MUTATOR TRANSPOSASE MUDRA PROTEIN"/>
    <property type="match status" value="1"/>
</dbReference>
<keyword evidence="4" id="KW-1185">Reference proteome</keyword>
<reference evidence="3 4" key="1">
    <citation type="journal article" date="2018" name="Mol. Plant">
        <title>The genome of Artemisia annua provides insight into the evolution of Asteraceae family and artemisinin biosynthesis.</title>
        <authorList>
            <person name="Shen Q."/>
            <person name="Zhang L."/>
            <person name="Liao Z."/>
            <person name="Wang S."/>
            <person name="Yan T."/>
            <person name="Shi P."/>
            <person name="Liu M."/>
            <person name="Fu X."/>
            <person name="Pan Q."/>
            <person name="Wang Y."/>
            <person name="Lv Z."/>
            <person name="Lu X."/>
            <person name="Zhang F."/>
            <person name="Jiang W."/>
            <person name="Ma Y."/>
            <person name="Chen M."/>
            <person name="Hao X."/>
            <person name="Li L."/>
            <person name="Tang Y."/>
            <person name="Lv G."/>
            <person name="Zhou Y."/>
            <person name="Sun X."/>
            <person name="Brodelius P.E."/>
            <person name="Rose J.K.C."/>
            <person name="Tang K."/>
        </authorList>
    </citation>
    <scope>NUCLEOTIDE SEQUENCE [LARGE SCALE GENOMIC DNA]</scope>
    <source>
        <strain evidence="4">cv. Huhao1</strain>
        <tissue evidence="3">Leaf</tissue>
    </source>
</reference>
<feature type="compositionally biased region" description="Polar residues" evidence="1">
    <location>
        <begin position="704"/>
        <end position="731"/>
    </location>
</feature>
<accession>A0A2U1MPY7</accession>
<name>A0A2U1MPY7_ARTAN</name>
<dbReference type="InterPro" id="IPR018289">
    <property type="entry name" value="MULE_transposase_dom"/>
</dbReference>
<evidence type="ECO:0000256" key="1">
    <source>
        <dbReference type="SAM" id="MobiDB-lite"/>
    </source>
</evidence>
<sequence>MNSQTVKVFFVYDGSKFLVQLPKHIDYGSLVRCAKKKFKLTGKSSLIRLSYRIDRNKVSITDDDDVVYFLNEVFESRQDIKSLYITVLKEAVEVSHTSSAEPLDLDLNIPLFDEQPNNETSIVVHSNEQPDSKNENMHYEHKWKNNTFQYMHVPPNPPSFIKNPKNQPFFTSRVLKVFDEFQDKDECIREIALKCLKEVRGANIFRITHMNDVHTCSKLTVNGNHSNATAKVLGHMLVPKMRDTTRVYKPKDIQLDMNLALNIDVSYKKAWRGKQLALQVTQGCPKASYEQLPYYFHYLKLENEGTVTHIDTDDEGRFKQCFLAFGVAVRSFLRFMRPLLIIDAAHLKGRYLGTNLAAVAMDGNNQIIPIATGVTHGETRESWTWFLSKLKECIGEVPGLAIISDRHFAIGLACKNVFPNAFHGYCCRHLMMNCNMQSDRLKGLYWKTCKAYTRAEFDRCVACIRVMRPAAYRKLEDAGFEKWSRAYCPANRYNYMTSNSVESINSLTREVRRVPITMLMDWYRQLLQRWYFERRSKYEGNVIEICIVSDALDEEVSDWATAKIYDRIIKSVNWTVKGIHKMNKYEVKDNRRGLVKDWFLRTTLKNTYSGMFNPTEDVATWETRDDLQVVLAPVIIKRQAGRPKNKDRIRSQGEEPVKKQCTRCGSNGHNRGSCNVPLVTKKRCATRKMRSLRALCRVPRIANGKQSSSTRNENLNNAAHPESTNQQSMNVPTPPASIGMINRLSQMSTPQNFLV</sequence>
<protein>
    <submittedName>
        <fullName evidence="3">Transposase, MuDR, MULE transposase domain protein</fullName>
    </submittedName>
</protein>
<evidence type="ECO:0000313" key="3">
    <source>
        <dbReference type="EMBL" id="PWA63297.1"/>
    </source>
</evidence>
<feature type="compositionally biased region" description="Basic and acidic residues" evidence="1">
    <location>
        <begin position="644"/>
        <end position="658"/>
    </location>
</feature>
<feature type="domain" description="MULE transposase" evidence="2">
    <location>
        <begin position="340"/>
        <end position="433"/>
    </location>
</feature>
<gene>
    <name evidence="3" type="ORF">CTI12_AA355720</name>
</gene>
<evidence type="ECO:0000313" key="4">
    <source>
        <dbReference type="Proteomes" id="UP000245207"/>
    </source>
</evidence>
<dbReference type="Proteomes" id="UP000245207">
    <property type="component" value="Unassembled WGS sequence"/>
</dbReference>
<dbReference type="Gene3D" id="3.10.20.90">
    <property type="entry name" value="Phosphatidylinositol 3-kinase Catalytic Subunit, Chain A, domain 1"/>
    <property type="match status" value="1"/>
</dbReference>
<dbReference type="OrthoDB" id="676062at2759"/>
<proteinExistence type="predicted"/>
<evidence type="ECO:0000259" key="2">
    <source>
        <dbReference type="Pfam" id="PF10551"/>
    </source>
</evidence>
<dbReference type="EMBL" id="PKPP01004670">
    <property type="protein sequence ID" value="PWA63297.1"/>
    <property type="molecule type" value="Genomic_DNA"/>
</dbReference>
<dbReference type="STRING" id="35608.A0A2U1MPY7"/>
<feature type="region of interest" description="Disordered" evidence="1">
    <location>
        <begin position="703"/>
        <end position="739"/>
    </location>
</feature>